<feature type="transmembrane region" description="Helical" evidence="8">
    <location>
        <begin position="342"/>
        <end position="364"/>
    </location>
</feature>
<evidence type="ECO:0000256" key="5">
    <source>
        <dbReference type="ARBA" id="ARBA00022989"/>
    </source>
</evidence>
<evidence type="ECO:0000256" key="9">
    <source>
        <dbReference type="SAM" id="MobiDB-lite"/>
    </source>
</evidence>
<proteinExistence type="inferred from homology"/>
<dbReference type="NCBIfam" id="TIGR00946">
    <property type="entry name" value="2a69"/>
    <property type="match status" value="1"/>
</dbReference>
<evidence type="ECO:0000256" key="3">
    <source>
        <dbReference type="ARBA" id="ARBA00022448"/>
    </source>
</evidence>
<feature type="transmembrane region" description="Helical" evidence="8">
    <location>
        <begin position="7"/>
        <end position="28"/>
    </location>
</feature>
<evidence type="ECO:0000256" key="7">
    <source>
        <dbReference type="ARBA" id="ARBA00023294"/>
    </source>
</evidence>
<evidence type="ECO:0000313" key="11">
    <source>
        <dbReference type="Proteomes" id="UP000288805"/>
    </source>
</evidence>
<evidence type="ECO:0000256" key="6">
    <source>
        <dbReference type="ARBA" id="ARBA00023136"/>
    </source>
</evidence>
<dbReference type="PANTHER" id="PTHR31752">
    <property type="entry name" value="AUXIN EFFLUX CARRIER COMPONENT 1B-RELATED"/>
    <property type="match status" value="1"/>
</dbReference>
<feature type="transmembrane region" description="Helical" evidence="8">
    <location>
        <begin position="71"/>
        <end position="90"/>
    </location>
</feature>
<dbReference type="AlphaFoldDB" id="A0A438CMA4"/>
<dbReference type="InterPro" id="IPR014024">
    <property type="entry name" value="Auxin_eff_plant"/>
</dbReference>
<dbReference type="InterPro" id="IPR051107">
    <property type="entry name" value="Auxin_Efflux_Carrier"/>
</dbReference>
<feature type="transmembrane region" description="Helical" evidence="8">
    <location>
        <begin position="40"/>
        <end position="59"/>
    </location>
</feature>
<evidence type="ECO:0000256" key="4">
    <source>
        <dbReference type="ARBA" id="ARBA00022692"/>
    </source>
</evidence>
<keyword evidence="3 8" id="KW-0813">Transport</keyword>
<comment type="similarity">
    <text evidence="2 8">Belongs to the auxin efflux carrier (TC 2.A.69.1) family.</text>
</comment>
<protein>
    <recommendedName>
        <fullName evidence="8">Auxin efflux carrier component</fullName>
    </recommendedName>
</protein>
<feature type="transmembrane region" description="Helical" evidence="8">
    <location>
        <begin position="311"/>
        <end position="330"/>
    </location>
</feature>
<comment type="caution">
    <text evidence="8">Lacks conserved residue(s) required for the propagation of feature annotation.</text>
</comment>
<name>A0A438CMA4_VITVI</name>
<evidence type="ECO:0000313" key="10">
    <source>
        <dbReference type="EMBL" id="RVW24298.1"/>
    </source>
</evidence>
<keyword evidence="4 8" id="KW-0812">Transmembrane</keyword>
<feature type="region of interest" description="Disordered" evidence="9">
    <location>
        <begin position="173"/>
        <end position="198"/>
    </location>
</feature>
<gene>
    <name evidence="10" type="primary">PIN9</name>
    <name evidence="10" type="ORF">CK203_091004</name>
</gene>
<feature type="transmembrane region" description="Helical" evidence="8">
    <location>
        <begin position="102"/>
        <end position="121"/>
    </location>
</feature>
<dbReference type="InterPro" id="IPR004776">
    <property type="entry name" value="Mem_transp_PIN-like"/>
</dbReference>
<dbReference type="GO" id="GO:0016020">
    <property type="term" value="C:membrane"/>
    <property type="evidence" value="ECO:0007669"/>
    <property type="project" value="UniProtKB-SubCell"/>
</dbReference>
<evidence type="ECO:0000256" key="1">
    <source>
        <dbReference type="ARBA" id="ARBA00004141"/>
    </source>
</evidence>
<reference evidence="10 11" key="1">
    <citation type="journal article" date="2018" name="PLoS Genet.">
        <title>Population sequencing reveals clonal diversity and ancestral inbreeding in the grapevine cultivar Chardonnay.</title>
        <authorList>
            <person name="Roach M.J."/>
            <person name="Johnson D.L."/>
            <person name="Bohlmann J."/>
            <person name="van Vuuren H.J."/>
            <person name="Jones S.J."/>
            <person name="Pretorius I.S."/>
            <person name="Schmidt S.A."/>
            <person name="Borneman A.R."/>
        </authorList>
    </citation>
    <scope>NUCLEOTIDE SEQUENCE [LARGE SCALE GENOMIC DNA]</scope>
    <source>
        <strain evidence="11">cv. Chardonnay</strain>
        <tissue evidence="10">Leaf</tissue>
    </source>
</reference>
<organism evidence="10 11">
    <name type="scientific">Vitis vinifera</name>
    <name type="common">Grape</name>
    <dbReference type="NCBI Taxonomy" id="29760"/>
    <lineage>
        <taxon>Eukaryota</taxon>
        <taxon>Viridiplantae</taxon>
        <taxon>Streptophyta</taxon>
        <taxon>Embryophyta</taxon>
        <taxon>Tracheophyta</taxon>
        <taxon>Spermatophyta</taxon>
        <taxon>Magnoliopsida</taxon>
        <taxon>eudicotyledons</taxon>
        <taxon>Gunneridae</taxon>
        <taxon>Pentapetalae</taxon>
        <taxon>rosids</taxon>
        <taxon>Vitales</taxon>
        <taxon>Vitaceae</taxon>
        <taxon>Viteae</taxon>
        <taxon>Vitis</taxon>
    </lineage>
</organism>
<dbReference type="GO" id="GO:0055085">
    <property type="term" value="P:transmembrane transport"/>
    <property type="evidence" value="ECO:0007669"/>
    <property type="project" value="InterPro"/>
</dbReference>
<accession>A0A438CMA4</accession>
<keyword evidence="7 8" id="KW-0927">Auxin signaling pathway</keyword>
<dbReference type="Pfam" id="PF03547">
    <property type="entry name" value="Mem_trans"/>
    <property type="match status" value="1"/>
</dbReference>
<sequence length="403" mass="44182">MISIKDLYGVLSAVVPLYVTMFLAYASVKWWNVFSPDQCAGINRFVAIFAIPLLSFEVISRINPYKMDFLFIAADGVSKVLILIILFSWAKFSKRGSLDWTITLFSISTLPNTLVMGIPLLKSMYGDDKEYLIIQAVRGEFGGIQEMIGRNCGGTGAGEDEVVDVVVRTPSNPQTTQNVNKVAPDSRSCLKPTPAGGAAQEDGKEVHLFIWRCGCCSSQGKIELSVQVCRREEEIKVQGKTGEDEKPNFLKDQNMDSSTSSAMLKQIMKRVWFKLVRNPNSYASVLGLAWALASCRWDIKKPQILENSVTILSNAGLGMAMFSLGLFMALQPRIIACGNRLAAYGMLVRFLAGPAVMAIASVAVGLRGTVLRVSIVQAALPQGIVPFVFSREYNLHPEMLSTA</sequence>
<dbReference type="GO" id="GO:0009734">
    <property type="term" value="P:auxin-activated signaling pathway"/>
    <property type="evidence" value="ECO:0007669"/>
    <property type="project" value="UniProtKB-UniRule"/>
</dbReference>
<keyword evidence="5 8" id="KW-1133">Transmembrane helix</keyword>
<evidence type="ECO:0000256" key="2">
    <source>
        <dbReference type="ARBA" id="ARBA00009177"/>
    </source>
</evidence>
<comment type="subcellular location">
    <subcellularLocation>
        <location evidence="1 8">Membrane</location>
        <topology evidence="1 8">Multi-pass membrane protein</topology>
    </subcellularLocation>
</comment>
<keyword evidence="6 8" id="KW-0472">Membrane</keyword>
<dbReference type="Proteomes" id="UP000288805">
    <property type="component" value="Unassembled WGS sequence"/>
</dbReference>
<dbReference type="GO" id="GO:0060918">
    <property type="term" value="P:auxin transport"/>
    <property type="evidence" value="ECO:0007669"/>
    <property type="project" value="UniProtKB-ARBA"/>
</dbReference>
<dbReference type="PANTHER" id="PTHR31752:SF44">
    <property type="entry name" value="AUXIN EFFLUX CARRIER COMPONENT"/>
    <property type="match status" value="1"/>
</dbReference>
<dbReference type="EMBL" id="QGNW01002176">
    <property type="protein sequence ID" value="RVW24298.1"/>
    <property type="molecule type" value="Genomic_DNA"/>
</dbReference>
<evidence type="ECO:0000256" key="8">
    <source>
        <dbReference type="RuleBase" id="RU362108"/>
    </source>
</evidence>
<comment type="caution">
    <text evidence="10">The sequence shown here is derived from an EMBL/GenBank/DDBJ whole genome shotgun (WGS) entry which is preliminary data.</text>
</comment>
<comment type="function">
    <text evidence="8">May act as a component of the auxin efflux carrier.</text>
</comment>